<dbReference type="Pfam" id="PF00149">
    <property type="entry name" value="Metallophos"/>
    <property type="match status" value="1"/>
</dbReference>
<evidence type="ECO:0000313" key="4">
    <source>
        <dbReference type="Proteomes" id="UP000001964"/>
    </source>
</evidence>
<keyword evidence="4" id="KW-1185">Reference proteome</keyword>
<dbReference type="Gene3D" id="3.60.21.10">
    <property type="match status" value="1"/>
</dbReference>
<dbReference type="InterPro" id="IPR029052">
    <property type="entry name" value="Metallo-depent_PP-like"/>
</dbReference>
<dbReference type="PANTHER" id="PTHR42850">
    <property type="entry name" value="METALLOPHOSPHOESTERASE"/>
    <property type="match status" value="1"/>
</dbReference>
<dbReference type="InterPro" id="IPR004843">
    <property type="entry name" value="Calcineurin-like_PHP"/>
</dbReference>
<protein>
    <submittedName>
        <fullName evidence="3">Polynucleotide 5'-hydroxyl-kinase / polynucleotide 2',3'-cyclic phosphate phosphodiesterase / polynucleotide 3'-phosphatase</fullName>
    </submittedName>
</protein>
<gene>
    <name evidence="3" type="ordered locus">Mmar10_0167</name>
</gene>
<reference evidence="3 4" key="1">
    <citation type="submission" date="2006-08" db="EMBL/GenBank/DDBJ databases">
        <title>Complete sequence of Maricaulis maris MCS10.</title>
        <authorList>
            <consortium name="US DOE Joint Genome Institute"/>
            <person name="Copeland A."/>
            <person name="Lucas S."/>
            <person name="Lapidus A."/>
            <person name="Barry K."/>
            <person name="Detter J.C."/>
            <person name="Glavina del Rio T."/>
            <person name="Hammon N."/>
            <person name="Israni S."/>
            <person name="Dalin E."/>
            <person name="Tice H."/>
            <person name="Pitluck S."/>
            <person name="Saunders E."/>
            <person name="Brettin T."/>
            <person name="Bruce D."/>
            <person name="Han C."/>
            <person name="Tapia R."/>
            <person name="Gilna P."/>
            <person name="Schmutz J."/>
            <person name="Larimer F."/>
            <person name="Land M."/>
            <person name="Hauser L."/>
            <person name="Kyrpides N."/>
            <person name="Mikhailova N."/>
            <person name="Viollier P."/>
            <person name="Stephens C."/>
            <person name="Richardson P."/>
        </authorList>
    </citation>
    <scope>NUCLEOTIDE SEQUENCE [LARGE SCALE GENOMIC DNA]</scope>
    <source>
        <strain evidence="3 4">MCS10</strain>
    </source>
</reference>
<dbReference type="SUPFAM" id="SSF52540">
    <property type="entry name" value="P-loop containing nucleoside triphosphate hydrolases"/>
    <property type="match status" value="1"/>
</dbReference>
<dbReference type="Proteomes" id="UP000001964">
    <property type="component" value="Chromosome"/>
</dbReference>
<evidence type="ECO:0000259" key="2">
    <source>
        <dbReference type="Pfam" id="PF16542"/>
    </source>
</evidence>
<dbReference type="Pfam" id="PF16542">
    <property type="entry name" value="PNKP_ligase"/>
    <property type="match status" value="1"/>
</dbReference>
<dbReference type="GO" id="GO:0016791">
    <property type="term" value="F:phosphatase activity"/>
    <property type="evidence" value="ECO:0007669"/>
    <property type="project" value="TreeGrafter"/>
</dbReference>
<dbReference type="NCBIfam" id="TIGR04075">
    <property type="entry name" value="bacter_Pnkp"/>
    <property type="match status" value="1"/>
</dbReference>
<dbReference type="SUPFAM" id="SSF56091">
    <property type="entry name" value="DNA ligase/mRNA capping enzyme, catalytic domain"/>
    <property type="match status" value="1"/>
</dbReference>
<dbReference type="CDD" id="cd07423">
    <property type="entry name" value="MPP_Prp_like"/>
    <property type="match status" value="1"/>
</dbReference>
<sequence length="852" mass="94929">MRGRTSISIPEFCLILLIGPSGSGKSTFARKHFKETEIVSSDTCRALLADDETDQSVTKDAFELVEFIAEKRLTARRLTVIDATNVKPEDRARFVALARKYHALPVALAFFIDEKICRARNQQRENRSFGSHVVRNHLKAMKRGFKGLQKREGVRNVHVFDTPEEMDALAAIERMPLWPDKRSESGPFDIIGDIHGCAGELESLLEELGYTIARDGEPGLRSYEVTPPEGRRAIFVGDLVDRGPRSPDVLRLVKGMVEAGTAFCVIGNHENKLVRKLNGRNVQLTHGLAETVEQFEAQPEGFAEEMRVWLDGLISHYVFDEGKLVVAHAGLSEDMHNRASGKVRSFAMYGDTTGEIDEFGLPVRADWAANYRGRAKVVYGHTPTPEAEWVNGTICIDTGCVFGGKLTALRWPEQEIVDVPAEQVWCEPVKPLVKVATAADPTAIRLDDVLGKRSIETGTNGLVTISEAHSAGALETMSRFAVDPRWLIYLPPTMSPVETCQKEGWLERPEEAFDFYRSRGVDAVVCEEKHMGSRAVAVICRDEDAAETHFKSSSRTGVIYTRTGRPFFSAEQERQVTARMRDAITKAGWWDKFDASWFCLDMEILPWSTKAQSLIEHQYARVGSAGLLGLIAAQSVLEKALERGVDLSGEAKANAERLEAIKGFGDAYRQYVWPVEGLDDLKIAPFHILASDGHVHTDKPHSWHMETLAELANQNDPLLMSTRWRSVDLSDASACEAAAQWWDDMTAKGGEGMVVKPSTFIARGKKGLIQPAVKVRGKEYLRIIYGPDYDAPAHLERLRERGLGRKRSLALREFSLGLEALDRFTQHAPLARVHECVFGVLALETEPVDPRL</sequence>
<name>Q0ATC4_MARMM</name>
<proteinExistence type="predicted"/>
<dbReference type="STRING" id="394221.Mmar10_0167"/>
<keyword evidence="3" id="KW-0418">Kinase</keyword>
<dbReference type="InterPro" id="IPR032380">
    <property type="entry name" value="PNKP_ligase_dom"/>
</dbReference>
<dbReference type="eggNOG" id="COG4639">
    <property type="taxonomic scope" value="Bacteria"/>
</dbReference>
<dbReference type="GO" id="GO:0005737">
    <property type="term" value="C:cytoplasm"/>
    <property type="evidence" value="ECO:0007669"/>
    <property type="project" value="TreeGrafter"/>
</dbReference>
<dbReference type="Gene3D" id="3.40.50.300">
    <property type="entry name" value="P-loop containing nucleotide triphosphate hydrolases"/>
    <property type="match status" value="1"/>
</dbReference>
<dbReference type="PANTHER" id="PTHR42850:SF7">
    <property type="entry name" value="BIS(5'-NUCLEOSYL)-TETRAPHOSPHATASE PRPE [ASYMMETRICAL]"/>
    <property type="match status" value="1"/>
</dbReference>
<dbReference type="AlphaFoldDB" id="Q0ATC4"/>
<dbReference type="OrthoDB" id="9807890at2"/>
<dbReference type="SUPFAM" id="SSF56300">
    <property type="entry name" value="Metallo-dependent phosphatases"/>
    <property type="match status" value="1"/>
</dbReference>
<dbReference type="EMBL" id="CP000449">
    <property type="protein sequence ID" value="ABI64463.1"/>
    <property type="molecule type" value="Genomic_DNA"/>
</dbReference>
<accession>Q0ATC4</accession>
<evidence type="ECO:0000313" key="3">
    <source>
        <dbReference type="EMBL" id="ABI64463.1"/>
    </source>
</evidence>
<dbReference type="Pfam" id="PF13671">
    <property type="entry name" value="AAA_33"/>
    <property type="match status" value="1"/>
</dbReference>
<dbReference type="InterPro" id="IPR027417">
    <property type="entry name" value="P-loop_NTPase"/>
</dbReference>
<dbReference type="KEGG" id="mmr:Mmar10_0167"/>
<keyword evidence="3" id="KW-0808">Transferase</keyword>
<dbReference type="Gene3D" id="3.30.470.30">
    <property type="entry name" value="DNA ligase/mRNA capping enzyme"/>
    <property type="match status" value="2"/>
</dbReference>
<organism evidence="3 4">
    <name type="scientific">Maricaulis maris (strain MCS10)</name>
    <name type="common">Caulobacter maris</name>
    <dbReference type="NCBI Taxonomy" id="394221"/>
    <lineage>
        <taxon>Bacteria</taxon>
        <taxon>Pseudomonadati</taxon>
        <taxon>Pseudomonadota</taxon>
        <taxon>Alphaproteobacteria</taxon>
        <taxon>Maricaulales</taxon>
        <taxon>Maricaulaceae</taxon>
        <taxon>Maricaulis</taxon>
    </lineage>
</organism>
<dbReference type="InterPro" id="IPR041780">
    <property type="entry name" value="MPP_PrpE-like"/>
</dbReference>
<evidence type="ECO:0000259" key="1">
    <source>
        <dbReference type="Pfam" id="PF00149"/>
    </source>
</evidence>
<dbReference type="InterPro" id="IPR024028">
    <property type="entry name" value="PNKP_bac"/>
</dbReference>
<feature type="domain" description="Polynucleotide kinase-phosphatase ligase" evidence="2">
    <location>
        <begin position="473"/>
        <end position="847"/>
    </location>
</feature>
<dbReference type="RefSeq" id="WP_011642110.1">
    <property type="nucleotide sequence ID" value="NC_008347.1"/>
</dbReference>
<dbReference type="HOGENOM" id="CLU_016728_0_0_5"/>
<dbReference type="GO" id="GO:0016301">
    <property type="term" value="F:kinase activity"/>
    <property type="evidence" value="ECO:0007669"/>
    <property type="project" value="UniProtKB-KW"/>
</dbReference>
<feature type="domain" description="Calcineurin-like phosphoesterase" evidence="1">
    <location>
        <begin position="187"/>
        <end position="384"/>
    </location>
</feature>
<dbReference type="eggNOG" id="COG0639">
    <property type="taxonomic scope" value="Bacteria"/>
</dbReference>
<dbReference type="InterPro" id="IPR050126">
    <property type="entry name" value="Ap4A_hydrolase"/>
</dbReference>